<dbReference type="InterPro" id="IPR035901">
    <property type="entry name" value="GIY-YIG_endonuc_sf"/>
</dbReference>
<organism evidence="2 3">
    <name type="scientific">Kaistella flava</name>
    <name type="common">ex Peng et al. 2021</name>
    <dbReference type="NCBI Taxonomy" id="2038776"/>
    <lineage>
        <taxon>Bacteria</taxon>
        <taxon>Pseudomonadati</taxon>
        <taxon>Bacteroidota</taxon>
        <taxon>Flavobacteriia</taxon>
        <taxon>Flavobacteriales</taxon>
        <taxon>Weeksellaceae</taxon>
        <taxon>Chryseobacterium group</taxon>
        <taxon>Kaistella</taxon>
    </lineage>
</organism>
<protein>
    <submittedName>
        <fullName evidence="2">DUF2075 domain-containing protein</fullName>
    </submittedName>
</protein>
<evidence type="ECO:0000313" key="2">
    <source>
        <dbReference type="EMBL" id="QOW10280.1"/>
    </source>
</evidence>
<dbReference type="InterPro" id="IPR027417">
    <property type="entry name" value="P-loop_NTPase"/>
</dbReference>
<sequence length="562" mass="65079">MAFELTNFSLDNYLFDKTYLYKLNDNTYFSNNFPIVYIIYDTGKKIAYVGESANGTGRISNHLSNPLKNHLKYIFIISSPLFNKSATLDIESNLIKYIAADGNFSLLNGNAGLVEHNYYQRNFYFEVFENIWEKLKLEKVVVKDILAIDNSDLFKYSPYKSLSIDQKLAVREYLQILLSNEKSTTFIKGSAGTGKTVVAVYLMKLLLTKFDVEDYEDNESEDIIELELAQKVQNKYSSLKIAFVVPMKSLRETLKNVFANIRGLKKSMVISPIEASKNEYDILLVDESHRLKRRKSITGYGDFDKTNRRLGFDNTGTELDWILVKSKNQLFFYDSKQSVRPADVLEEDFELIRNAPGTFNLELKSQLRVQGGLDYIKFVHALMNSESPHLHGPALHEKYDLRLYNSLAHLVEDLGQQEKKYGLCRLVAGYSWEWTSRYDEQPDTIIDGIPLFWNRVPSDWINSTKAMNEMGCIHTTQGYDLNYSGVIFGNEIIFNKETNRIEIDKAKYFDKKGKQGIDNQNELHQYILNIYTTLMFRGIKGTYVYVCDDNLRKYFAKYINVH</sequence>
<dbReference type="CDD" id="cd10439">
    <property type="entry name" value="GIY-YIG_COG3410"/>
    <property type="match status" value="1"/>
</dbReference>
<dbReference type="KEGG" id="kfa:Q73A0000_07820"/>
<gene>
    <name evidence="2" type="ORF">Q73A0000_07820</name>
</gene>
<dbReference type="Pfam" id="PF09848">
    <property type="entry name" value="SLFN-g3_helicase"/>
    <property type="match status" value="1"/>
</dbReference>
<dbReference type="Gene3D" id="3.40.50.300">
    <property type="entry name" value="P-loop containing nucleotide triphosphate hydrolases"/>
    <property type="match status" value="1"/>
</dbReference>
<evidence type="ECO:0000259" key="1">
    <source>
        <dbReference type="PROSITE" id="PS50164"/>
    </source>
</evidence>
<dbReference type="EMBL" id="CP040442">
    <property type="protein sequence ID" value="QOW10280.1"/>
    <property type="molecule type" value="Genomic_DNA"/>
</dbReference>
<feature type="domain" description="GIY-YIG" evidence="1">
    <location>
        <begin position="32"/>
        <end position="104"/>
    </location>
</feature>
<reference evidence="2 3" key="1">
    <citation type="submission" date="2019-05" db="EMBL/GenBank/DDBJ databases">
        <title>Chryseobacterium sp. isolated from King George Island, maritime Antarctica.</title>
        <authorList>
            <person name="Peng X."/>
        </authorList>
    </citation>
    <scope>NUCLEOTIDE SEQUENCE [LARGE SCALE GENOMIC DNA]</scope>
    <source>
        <strain evidence="2 3">7-3A</strain>
    </source>
</reference>
<dbReference type="AlphaFoldDB" id="A0A7M2Y857"/>
<dbReference type="RefSeq" id="WP_193813509.1">
    <property type="nucleotide sequence ID" value="NZ_CP040442.1"/>
</dbReference>
<dbReference type="InterPro" id="IPR000305">
    <property type="entry name" value="GIY-YIG_endonuc"/>
</dbReference>
<accession>A0A7M2Y857</accession>
<proteinExistence type="predicted"/>
<dbReference type="Proteomes" id="UP000594195">
    <property type="component" value="Chromosome"/>
</dbReference>
<dbReference type="SUPFAM" id="SSF52540">
    <property type="entry name" value="P-loop containing nucleoside triphosphate hydrolases"/>
    <property type="match status" value="1"/>
</dbReference>
<dbReference type="PROSITE" id="PS50164">
    <property type="entry name" value="GIY_YIG"/>
    <property type="match status" value="1"/>
</dbReference>
<name>A0A7M2Y857_9FLAO</name>
<dbReference type="InterPro" id="IPR018647">
    <property type="entry name" value="SLFN_3-like_DNA/RNA_helicase"/>
</dbReference>
<dbReference type="SUPFAM" id="SSF82771">
    <property type="entry name" value="GIY-YIG endonuclease"/>
    <property type="match status" value="1"/>
</dbReference>
<keyword evidence="3" id="KW-1185">Reference proteome</keyword>
<evidence type="ECO:0000313" key="3">
    <source>
        <dbReference type="Proteomes" id="UP000594195"/>
    </source>
</evidence>